<dbReference type="AlphaFoldDB" id="A0AAW2JUU4"/>
<name>A0AAW2JUU4_SESRA</name>
<comment type="caution">
    <text evidence="1">The sequence shown here is derived from an EMBL/GenBank/DDBJ whole genome shotgun (WGS) entry which is preliminary data.</text>
</comment>
<protein>
    <submittedName>
        <fullName evidence="1">Uncharacterized protein</fullName>
    </submittedName>
</protein>
<evidence type="ECO:0000313" key="1">
    <source>
        <dbReference type="EMBL" id="KAL0298384.1"/>
    </source>
</evidence>
<reference evidence="1" key="1">
    <citation type="submission" date="2020-06" db="EMBL/GenBank/DDBJ databases">
        <authorList>
            <person name="Li T."/>
            <person name="Hu X."/>
            <person name="Zhang T."/>
            <person name="Song X."/>
            <person name="Zhang H."/>
            <person name="Dai N."/>
            <person name="Sheng W."/>
            <person name="Hou X."/>
            <person name="Wei L."/>
        </authorList>
    </citation>
    <scope>NUCLEOTIDE SEQUENCE</scope>
    <source>
        <strain evidence="1">G02</strain>
        <tissue evidence="1">Leaf</tissue>
    </source>
</reference>
<reference evidence="1" key="2">
    <citation type="journal article" date="2024" name="Plant">
        <title>Genomic evolution and insights into agronomic trait innovations of Sesamum species.</title>
        <authorList>
            <person name="Miao H."/>
            <person name="Wang L."/>
            <person name="Qu L."/>
            <person name="Liu H."/>
            <person name="Sun Y."/>
            <person name="Le M."/>
            <person name="Wang Q."/>
            <person name="Wei S."/>
            <person name="Zheng Y."/>
            <person name="Lin W."/>
            <person name="Duan Y."/>
            <person name="Cao H."/>
            <person name="Xiong S."/>
            <person name="Wang X."/>
            <person name="Wei L."/>
            <person name="Li C."/>
            <person name="Ma Q."/>
            <person name="Ju M."/>
            <person name="Zhao R."/>
            <person name="Li G."/>
            <person name="Mu C."/>
            <person name="Tian Q."/>
            <person name="Mei H."/>
            <person name="Zhang T."/>
            <person name="Gao T."/>
            <person name="Zhang H."/>
        </authorList>
    </citation>
    <scope>NUCLEOTIDE SEQUENCE</scope>
    <source>
        <strain evidence="1">G02</strain>
    </source>
</reference>
<organism evidence="1">
    <name type="scientific">Sesamum radiatum</name>
    <name type="common">Black benniseed</name>
    <dbReference type="NCBI Taxonomy" id="300843"/>
    <lineage>
        <taxon>Eukaryota</taxon>
        <taxon>Viridiplantae</taxon>
        <taxon>Streptophyta</taxon>
        <taxon>Embryophyta</taxon>
        <taxon>Tracheophyta</taxon>
        <taxon>Spermatophyta</taxon>
        <taxon>Magnoliopsida</taxon>
        <taxon>eudicotyledons</taxon>
        <taxon>Gunneridae</taxon>
        <taxon>Pentapetalae</taxon>
        <taxon>asterids</taxon>
        <taxon>lamiids</taxon>
        <taxon>Lamiales</taxon>
        <taxon>Pedaliaceae</taxon>
        <taxon>Sesamum</taxon>
    </lineage>
</organism>
<accession>A0AAW2JUU4</accession>
<dbReference type="EMBL" id="JACGWJ010000031">
    <property type="protein sequence ID" value="KAL0298384.1"/>
    <property type="molecule type" value="Genomic_DNA"/>
</dbReference>
<gene>
    <name evidence="1" type="ORF">Sradi_6498200</name>
</gene>
<sequence>MENEVKRMEMDQKDCSLKVEKLIENMLGLHLRCNFLVELAQIMTLSPVILTRLGKTLKNCKLSNLGVN</sequence>
<proteinExistence type="predicted"/>